<proteinExistence type="inferred from homology"/>
<dbReference type="SUPFAM" id="SSF88659">
    <property type="entry name" value="Sigma3 and sigma4 domains of RNA polymerase sigma factors"/>
    <property type="match status" value="1"/>
</dbReference>
<dbReference type="Proteomes" id="UP000184184">
    <property type="component" value="Unassembled WGS sequence"/>
</dbReference>
<accession>A0A1M7IWL1</accession>
<dbReference type="GO" id="GO:0003677">
    <property type="term" value="F:DNA binding"/>
    <property type="evidence" value="ECO:0007669"/>
    <property type="project" value="InterPro"/>
</dbReference>
<dbReference type="InterPro" id="IPR013325">
    <property type="entry name" value="RNA_pol_sigma_r2"/>
</dbReference>
<evidence type="ECO:0000313" key="7">
    <source>
        <dbReference type="EMBL" id="SHM45055.1"/>
    </source>
</evidence>
<keyword evidence="2" id="KW-0805">Transcription regulation</keyword>
<dbReference type="NCBIfam" id="TIGR02937">
    <property type="entry name" value="sigma70-ECF"/>
    <property type="match status" value="1"/>
</dbReference>
<evidence type="ECO:0000256" key="4">
    <source>
        <dbReference type="ARBA" id="ARBA00023163"/>
    </source>
</evidence>
<dbReference type="Gene3D" id="1.10.10.10">
    <property type="entry name" value="Winged helix-like DNA-binding domain superfamily/Winged helix DNA-binding domain"/>
    <property type="match status" value="1"/>
</dbReference>
<dbReference type="NCBIfam" id="NF006930">
    <property type="entry name" value="PRK09415.1"/>
    <property type="match status" value="1"/>
</dbReference>
<sequence>MTEQQKEELLEKIMIQHGDDLVRLAFQYVKDHETAKDMVQNTFIKCYQNLETFRYDSSIKTWLYRITINQCKDYLKSWNYRKTSVREFIETTVTTVLPSTEKQILKQAEKQEMRDHIFSLAPKYREVIFLYYYKSLTMEEITKITEVNLNTVKTRLRRAKDQLKEAIEEANIYG</sequence>
<keyword evidence="8" id="KW-1185">Reference proteome</keyword>
<comment type="similarity">
    <text evidence="1">Belongs to the sigma-70 factor family. ECF subfamily.</text>
</comment>
<name>A0A1M7IWL1_9BACI</name>
<dbReference type="InterPro" id="IPR014284">
    <property type="entry name" value="RNA_pol_sigma-70_dom"/>
</dbReference>
<dbReference type="STRING" id="1027249.SAMN05216179_0175"/>
<evidence type="ECO:0000256" key="3">
    <source>
        <dbReference type="ARBA" id="ARBA00023082"/>
    </source>
</evidence>
<dbReference type="RefSeq" id="WP_073198778.1">
    <property type="nucleotide sequence ID" value="NZ_FRCZ01000001.1"/>
</dbReference>
<dbReference type="InterPro" id="IPR007627">
    <property type="entry name" value="RNA_pol_sigma70_r2"/>
</dbReference>
<evidence type="ECO:0000256" key="2">
    <source>
        <dbReference type="ARBA" id="ARBA00023015"/>
    </source>
</evidence>
<dbReference type="OrthoDB" id="9794508at2"/>
<protein>
    <submittedName>
        <fullName evidence="7">RNA polymerase sigma-70 factor, ECF subfamily</fullName>
    </submittedName>
</protein>
<keyword evidence="4" id="KW-0804">Transcription</keyword>
<dbReference type="InterPro" id="IPR013324">
    <property type="entry name" value="RNA_pol_sigma_r3/r4-like"/>
</dbReference>
<dbReference type="CDD" id="cd06171">
    <property type="entry name" value="Sigma70_r4"/>
    <property type="match status" value="1"/>
</dbReference>
<feature type="domain" description="RNA polymerase sigma factor 70 region 4 type 2" evidence="6">
    <location>
        <begin position="119"/>
        <end position="163"/>
    </location>
</feature>
<dbReference type="GO" id="GO:0016987">
    <property type="term" value="F:sigma factor activity"/>
    <property type="evidence" value="ECO:0007669"/>
    <property type="project" value="UniProtKB-KW"/>
</dbReference>
<evidence type="ECO:0000259" key="5">
    <source>
        <dbReference type="Pfam" id="PF04542"/>
    </source>
</evidence>
<dbReference type="InterPro" id="IPR013249">
    <property type="entry name" value="RNA_pol_sigma70_r4_t2"/>
</dbReference>
<keyword evidence="3" id="KW-0731">Sigma factor</keyword>
<evidence type="ECO:0000313" key="8">
    <source>
        <dbReference type="Proteomes" id="UP000184184"/>
    </source>
</evidence>
<dbReference type="AlphaFoldDB" id="A0A1M7IWL1"/>
<dbReference type="InterPro" id="IPR036388">
    <property type="entry name" value="WH-like_DNA-bd_sf"/>
</dbReference>
<organism evidence="7 8">
    <name type="scientific">Gracilibacillus kekensis</name>
    <dbReference type="NCBI Taxonomy" id="1027249"/>
    <lineage>
        <taxon>Bacteria</taxon>
        <taxon>Bacillati</taxon>
        <taxon>Bacillota</taxon>
        <taxon>Bacilli</taxon>
        <taxon>Bacillales</taxon>
        <taxon>Bacillaceae</taxon>
        <taxon>Gracilibacillus</taxon>
    </lineage>
</organism>
<dbReference type="PANTHER" id="PTHR43133">
    <property type="entry name" value="RNA POLYMERASE ECF-TYPE SIGMA FACTO"/>
    <property type="match status" value="1"/>
</dbReference>
<dbReference type="GO" id="GO:0006352">
    <property type="term" value="P:DNA-templated transcription initiation"/>
    <property type="evidence" value="ECO:0007669"/>
    <property type="project" value="InterPro"/>
</dbReference>
<dbReference type="Gene3D" id="1.10.1740.10">
    <property type="match status" value="1"/>
</dbReference>
<feature type="domain" description="RNA polymerase sigma-70 region 2" evidence="5">
    <location>
        <begin position="16"/>
        <end position="77"/>
    </location>
</feature>
<reference evidence="7 8" key="1">
    <citation type="submission" date="2016-11" db="EMBL/GenBank/DDBJ databases">
        <authorList>
            <person name="Jaros S."/>
            <person name="Januszkiewicz K."/>
            <person name="Wedrychowicz H."/>
        </authorList>
    </citation>
    <scope>NUCLEOTIDE SEQUENCE [LARGE SCALE GENOMIC DNA]</scope>
    <source>
        <strain evidence="7 8">CGMCC 1.10681</strain>
    </source>
</reference>
<dbReference type="Pfam" id="PF04542">
    <property type="entry name" value="Sigma70_r2"/>
    <property type="match status" value="1"/>
</dbReference>
<dbReference type="PANTHER" id="PTHR43133:SF60">
    <property type="entry name" value="RNA POLYMERASE SIGMA FACTOR SIGV"/>
    <property type="match status" value="1"/>
</dbReference>
<evidence type="ECO:0000259" key="6">
    <source>
        <dbReference type="Pfam" id="PF08281"/>
    </source>
</evidence>
<dbReference type="Pfam" id="PF08281">
    <property type="entry name" value="Sigma70_r4_2"/>
    <property type="match status" value="1"/>
</dbReference>
<dbReference type="SUPFAM" id="SSF88946">
    <property type="entry name" value="Sigma2 domain of RNA polymerase sigma factors"/>
    <property type="match status" value="1"/>
</dbReference>
<gene>
    <name evidence="7" type="ORF">SAMN05216179_0175</name>
</gene>
<evidence type="ECO:0000256" key="1">
    <source>
        <dbReference type="ARBA" id="ARBA00010641"/>
    </source>
</evidence>
<dbReference type="InterPro" id="IPR039425">
    <property type="entry name" value="RNA_pol_sigma-70-like"/>
</dbReference>
<dbReference type="EMBL" id="FRCZ01000001">
    <property type="protein sequence ID" value="SHM45055.1"/>
    <property type="molecule type" value="Genomic_DNA"/>
</dbReference>